<evidence type="ECO:0000313" key="7">
    <source>
        <dbReference type="EMBL" id="TYA70045.1"/>
    </source>
</evidence>
<dbReference type="OrthoDB" id="9802121at2"/>
<dbReference type="PANTHER" id="PTHR43461:SF1">
    <property type="entry name" value="TRANSMEMBRANE PROTEIN 256"/>
    <property type="match status" value="1"/>
</dbReference>
<dbReference type="GO" id="GO:0005886">
    <property type="term" value="C:plasma membrane"/>
    <property type="evidence" value="ECO:0007669"/>
    <property type="project" value="TreeGrafter"/>
</dbReference>
<evidence type="ECO:0000256" key="3">
    <source>
        <dbReference type="ARBA" id="ARBA00022692"/>
    </source>
</evidence>
<feature type="transmembrane region" description="Helical" evidence="6">
    <location>
        <begin position="101"/>
        <end position="124"/>
    </location>
</feature>
<keyword evidence="8" id="KW-1185">Reference proteome</keyword>
<dbReference type="AlphaFoldDB" id="A0A5D0HFE4"/>
<evidence type="ECO:0000256" key="4">
    <source>
        <dbReference type="ARBA" id="ARBA00022989"/>
    </source>
</evidence>
<evidence type="ECO:0000256" key="6">
    <source>
        <dbReference type="SAM" id="Phobius"/>
    </source>
</evidence>
<keyword evidence="5 6" id="KW-0472">Membrane</keyword>
<organism evidence="7 8">
    <name type="scientific">Seonamhaeicola marinus</name>
    <dbReference type="NCBI Taxonomy" id="1912246"/>
    <lineage>
        <taxon>Bacteria</taxon>
        <taxon>Pseudomonadati</taxon>
        <taxon>Bacteroidota</taxon>
        <taxon>Flavobacteriia</taxon>
        <taxon>Flavobacteriales</taxon>
        <taxon>Flavobacteriaceae</taxon>
    </lineage>
</organism>
<keyword evidence="3 6" id="KW-0812">Transmembrane</keyword>
<name>A0A5D0HFE4_9FLAO</name>
<evidence type="ECO:0000256" key="5">
    <source>
        <dbReference type="ARBA" id="ARBA00023136"/>
    </source>
</evidence>
<accession>A0A5D0HFE4</accession>
<sequence>MNKKISIIGAILGLIAIVLGAFAAHGLKELISESALRTFETGVKYQMYHAIFLLFVGNSTLLNTKLKGIIFYLVIFGVVCFSGSIYGLATNQLWSFNFKTIGFITPIGGLLFIMAWGLLIYGFLKKN</sequence>
<comment type="similarity">
    <text evidence="2">Belongs to the UPF0382 family.</text>
</comment>
<evidence type="ECO:0000313" key="8">
    <source>
        <dbReference type="Proteomes" id="UP000323930"/>
    </source>
</evidence>
<comment type="subcellular location">
    <subcellularLocation>
        <location evidence="1">Membrane</location>
        <topology evidence="1">Multi-pass membrane protein</topology>
    </subcellularLocation>
</comment>
<dbReference type="Proteomes" id="UP000323930">
    <property type="component" value="Unassembled WGS sequence"/>
</dbReference>
<feature type="transmembrane region" description="Helical" evidence="6">
    <location>
        <begin position="70"/>
        <end position="89"/>
    </location>
</feature>
<proteinExistence type="inferred from homology"/>
<evidence type="ECO:0000256" key="1">
    <source>
        <dbReference type="ARBA" id="ARBA00004141"/>
    </source>
</evidence>
<keyword evidence="4 6" id="KW-1133">Transmembrane helix</keyword>
<dbReference type="InterPro" id="IPR006696">
    <property type="entry name" value="DUF423"/>
</dbReference>
<feature type="transmembrane region" description="Helical" evidence="6">
    <location>
        <begin position="47"/>
        <end position="63"/>
    </location>
</feature>
<dbReference type="Pfam" id="PF04241">
    <property type="entry name" value="DUF423"/>
    <property type="match status" value="1"/>
</dbReference>
<dbReference type="EMBL" id="VSDQ01000729">
    <property type="protein sequence ID" value="TYA70045.1"/>
    <property type="molecule type" value="Genomic_DNA"/>
</dbReference>
<comment type="caution">
    <text evidence="7">The sequence shown here is derived from an EMBL/GenBank/DDBJ whole genome shotgun (WGS) entry which is preliminary data.</text>
</comment>
<dbReference type="PANTHER" id="PTHR43461">
    <property type="entry name" value="TRANSMEMBRANE PROTEIN 256"/>
    <property type="match status" value="1"/>
</dbReference>
<reference evidence="7 8" key="1">
    <citation type="submission" date="2019-08" db="EMBL/GenBank/DDBJ databases">
        <title>Seonamhaeicola sediminis sp. nov., isolated from marine sediment.</title>
        <authorList>
            <person name="Cao W.R."/>
        </authorList>
    </citation>
    <scope>NUCLEOTIDE SEQUENCE [LARGE SCALE GENOMIC DNA]</scope>
    <source>
        <strain evidence="7 8">B011</strain>
    </source>
</reference>
<protein>
    <submittedName>
        <fullName evidence="7">DUF423 domain-containing protein</fullName>
    </submittedName>
</protein>
<gene>
    <name evidence="7" type="ORF">FUA24_22425</name>
</gene>
<dbReference type="RefSeq" id="WP_148545387.1">
    <property type="nucleotide sequence ID" value="NZ_VSDQ01000729.1"/>
</dbReference>
<evidence type="ECO:0000256" key="2">
    <source>
        <dbReference type="ARBA" id="ARBA00009694"/>
    </source>
</evidence>